<organism evidence="1 2">
    <name type="scientific">Acetobacter indonesiensis</name>
    <dbReference type="NCBI Taxonomy" id="104101"/>
    <lineage>
        <taxon>Bacteria</taxon>
        <taxon>Pseudomonadati</taxon>
        <taxon>Pseudomonadota</taxon>
        <taxon>Alphaproteobacteria</taxon>
        <taxon>Acetobacterales</taxon>
        <taxon>Acetobacteraceae</taxon>
        <taxon>Acetobacter</taxon>
    </lineage>
</organism>
<dbReference type="Proteomes" id="UP000194641">
    <property type="component" value="Unassembled WGS sequence"/>
</dbReference>
<sequence length="115" mass="12753">MSALGYAVLHVLSLGSKRHVIDIAASRIVTEVNNDERLASFLINRDRAMLGFPRDPVGTLLRSIVPDSTVTSIKLCALKGLARTLQAVGRWGFFQFTFQSVDGWCCLSWHVVYSI</sequence>
<proteinExistence type="predicted"/>
<reference evidence="2" key="1">
    <citation type="submission" date="2014-06" db="EMBL/GenBank/DDBJ databases">
        <authorList>
            <person name="Winans N.J."/>
            <person name="Newell P.D."/>
            <person name="Douglas A.E."/>
        </authorList>
    </citation>
    <scope>NUCLEOTIDE SEQUENCE [LARGE SCALE GENOMIC DNA]</scope>
</reference>
<dbReference type="AlphaFoldDB" id="A0A252AHF0"/>
<accession>A0A252AHF0</accession>
<evidence type="ECO:0000313" key="1">
    <source>
        <dbReference type="EMBL" id="OUI88903.1"/>
    </source>
</evidence>
<protein>
    <submittedName>
        <fullName evidence="1">Uncharacterized protein</fullName>
    </submittedName>
</protein>
<comment type="caution">
    <text evidence="1">The sequence shown here is derived from an EMBL/GenBank/DDBJ whole genome shotgun (WGS) entry which is preliminary data.</text>
</comment>
<evidence type="ECO:0000313" key="2">
    <source>
        <dbReference type="Proteomes" id="UP000194641"/>
    </source>
</evidence>
<gene>
    <name evidence="1" type="ORF">HK17_16095</name>
</gene>
<dbReference type="EMBL" id="JOPA01000097">
    <property type="protein sequence ID" value="OUI88903.1"/>
    <property type="molecule type" value="Genomic_DNA"/>
</dbReference>
<name>A0A252AHF0_9PROT</name>